<name>A0AAI8YWE8_9PEZI</name>
<keyword evidence="4" id="KW-1185">Reference proteome</keyword>
<feature type="region of interest" description="Disordered" evidence="1">
    <location>
        <begin position="197"/>
        <end position="224"/>
    </location>
</feature>
<evidence type="ECO:0000313" key="3">
    <source>
        <dbReference type="EMBL" id="CAK3947498.1"/>
    </source>
</evidence>
<sequence length="259" mass="29039">MKAIPIKFGPAPSPSPPTFSGSAMSGIRSALLYKETHRGKRLPSVSTKLPAAHQERVGYVGSSRPNAFAAFFDKNRRRRRLAEKRDLKYSKTDGDREGYEERDFDERLEHWLEEVSCPVAVTAPGRYAASATPRLVQQVRGSKPVAAATSVFHCSIDCREIDMKKHKQICKPQEKPEAEEPQHGEIDVEIIQNSAGQKKPQHGEVVQGMSTGGKLRGQKKYKRDQRIPNAERVPLSVYFAVTATMVLYLVWGMMSVFKQ</sequence>
<dbReference type="Proteomes" id="UP001296104">
    <property type="component" value="Unassembled WGS sequence"/>
</dbReference>
<accession>A0AAI8YWE8</accession>
<protein>
    <submittedName>
        <fullName evidence="3">Uncharacterized protein</fullName>
    </submittedName>
</protein>
<dbReference type="EMBL" id="CAVMBE010000015">
    <property type="protein sequence ID" value="CAK3947498.1"/>
    <property type="molecule type" value="Genomic_DNA"/>
</dbReference>
<organism evidence="3 4">
    <name type="scientific">Lecanosticta acicola</name>
    <dbReference type="NCBI Taxonomy" id="111012"/>
    <lineage>
        <taxon>Eukaryota</taxon>
        <taxon>Fungi</taxon>
        <taxon>Dikarya</taxon>
        <taxon>Ascomycota</taxon>
        <taxon>Pezizomycotina</taxon>
        <taxon>Dothideomycetes</taxon>
        <taxon>Dothideomycetidae</taxon>
        <taxon>Mycosphaerellales</taxon>
        <taxon>Mycosphaerellaceae</taxon>
        <taxon>Lecanosticta</taxon>
    </lineage>
</organism>
<gene>
    <name evidence="3" type="ORF">LECACI_7A003210</name>
</gene>
<feature type="transmembrane region" description="Helical" evidence="2">
    <location>
        <begin position="235"/>
        <end position="257"/>
    </location>
</feature>
<keyword evidence="2" id="KW-0812">Transmembrane</keyword>
<evidence type="ECO:0000256" key="2">
    <source>
        <dbReference type="SAM" id="Phobius"/>
    </source>
</evidence>
<keyword evidence="2" id="KW-0472">Membrane</keyword>
<comment type="caution">
    <text evidence="3">The sequence shown here is derived from an EMBL/GenBank/DDBJ whole genome shotgun (WGS) entry which is preliminary data.</text>
</comment>
<feature type="region of interest" description="Disordered" evidence="1">
    <location>
        <begin position="1"/>
        <end position="22"/>
    </location>
</feature>
<proteinExistence type="predicted"/>
<reference evidence="3" key="1">
    <citation type="submission" date="2023-11" db="EMBL/GenBank/DDBJ databases">
        <authorList>
            <person name="Alioto T."/>
            <person name="Alioto T."/>
            <person name="Gomez Garrido J."/>
        </authorList>
    </citation>
    <scope>NUCLEOTIDE SEQUENCE</scope>
</reference>
<evidence type="ECO:0000313" key="4">
    <source>
        <dbReference type="Proteomes" id="UP001296104"/>
    </source>
</evidence>
<dbReference type="AlphaFoldDB" id="A0AAI8YWE8"/>
<keyword evidence="2" id="KW-1133">Transmembrane helix</keyword>
<evidence type="ECO:0000256" key="1">
    <source>
        <dbReference type="SAM" id="MobiDB-lite"/>
    </source>
</evidence>